<proteinExistence type="predicted"/>
<evidence type="ECO:0000313" key="4">
    <source>
        <dbReference type="EMBL" id="EFI91672.1"/>
    </source>
</evidence>
<dbReference type="RefSeq" id="XP_003026575.1">
    <property type="nucleotide sequence ID" value="XM_003026529.1"/>
</dbReference>
<name>D8QK95_SCHCM</name>
<organism evidence="5">
    <name type="scientific">Schizophyllum commune (strain H4-8 / FGSC 9210)</name>
    <name type="common">Split gill fungus</name>
    <dbReference type="NCBI Taxonomy" id="578458"/>
    <lineage>
        <taxon>Eukaryota</taxon>
        <taxon>Fungi</taxon>
        <taxon>Dikarya</taxon>
        <taxon>Basidiomycota</taxon>
        <taxon>Agaricomycotina</taxon>
        <taxon>Agaricomycetes</taxon>
        <taxon>Agaricomycetidae</taxon>
        <taxon>Agaricales</taxon>
        <taxon>Schizophyllaceae</taxon>
        <taxon>Schizophyllum</taxon>
    </lineage>
</organism>
<dbReference type="VEuPathDB" id="FungiDB:SCHCODRAFT_02129141"/>
<dbReference type="PANTHER" id="PTHR40465">
    <property type="entry name" value="CHROMOSOME 1, WHOLE GENOME SHOTGUN SEQUENCE"/>
    <property type="match status" value="1"/>
</dbReference>
<dbReference type="OrthoDB" id="2884999at2759"/>
<evidence type="ECO:0000256" key="2">
    <source>
        <dbReference type="SAM" id="Phobius"/>
    </source>
</evidence>
<feature type="region of interest" description="Disordered" evidence="1">
    <location>
        <begin position="276"/>
        <end position="297"/>
    </location>
</feature>
<accession>D8QK95</accession>
<dbReference type="EMBL" id="GL377316">
    <property type="protein sequence ID" value="EFI91672.1"/>
    <property type="molecule type" value="Genomic_DNA"/>
</dbReference>
<evidence type="ECO:0000256" key="1">
    <source>
        <dbReference type="SAM" id="MobiDB-lite"/>
    </source>
</evidence>
<feature type="domain" description="DUF6534" evidence="3">
    <location>
        <begin position="172"/>
        <end position="260"/>
    </location>
</feature>
<keyword evidence="2" id="KW-0472">Membrane</keyword>
<sequence>MATAAPPAVAISDVRTSLGPILIASVLAWVLWGMLTMQVIRYYLSYKRDHTFVKWIVGIVWFLDLSHAIILFRGIYQCLVNDFGQVVSLDRARVMGEMPPRMLVTIIVQGFCFWRIWKLYRSYIPIVLYVVTSLLQIIFTIIYLMGSFGAVPAARRLFFLNLSGFGYLAAVLVADVTMAGMLTTLLYKQHQETPYQKTSEMLRRLFYFSINTGTWTAVFAVAAIILSKHPLGTYYWAIFDLGVCGIYSNTLLVNLNGRDYVVGEQAVALSFYKSTGDSSRTARGSGSRGHRRSGSAAVEDVSVFEAAKRSQISDV</sequence>
<dbReference type="KEGG" id="scm:SCHCO_02129141"/>
<feature type="transmembrane region" description="Helical" evidence="2">
    <location>
        <begin position="52"/>
        <end position="76"/>
    </location>
</feature>
<evidence type="ECO:0000259" key="3">
    <source>
        <dbReference type="Pfam" id="PF20152"/>
    </source>
</evidence>
<reference evidence="4 5" key="1">
    <citation type="journal article" date="2010" name="Nat. Biotechnol.">
        <title>Genome sequence of the model mushroom Schizophyllum commune.</title>
        <authorList>
            <person name="Ohm R.A."/>
            <person name="de Jong J.F."/>
            <person name="Lugones L.G."/>
            <person name="Aerts A."/>
            <person name="Kothe E."/>
            <person name="Stajich J.E."/>
            <person name="de Vries R.P."/>
            <person name="Record E."/>
            <person name="Levasseur A."/>
            <person name="Baker S.E."/>
            <person name="Bartholomew K.A."/>
            <person name="Coutinho P.M."/>
            <person name="Erdmann S."/>
            <person name="Fowler T.J."/>
            <person name="Gathman A.C."/>
            <person name="Lombard V."/>
            <person name="Henrissat B."/>
            <person name="Knabe N."/>
            <person name="Kuees U."/>
            <person name="Lilly W.W."/>
            <person name="Lindquist E."/>
            <person name="Lucas S."/>
            <person name="Magnuson J.K."/>
            <person name="Piumi F."/>
            <person name="Raudaskoski M."/>
            <person name="Salamov A."/>
            <person name="Schmutz J."/>
            <person name="Schwarze F.W.M.R."/>
            <person name="vanKuyk P.A."/>
            <person name="Horton J.S."/>
            <person name="Grigoriev I.V."/>
            <person name="Woesten H.A.B."/>
        </authorList>
    </citation>
    <scope>NUCLEOTIDE SEQUENCE [LARGE SCALE GENOMIC DNA]</scope>
    <source>
        <strain evidence="5">H4-8 / FGSC 9210</strain>
    </source>
</reference>
<keyword evidence="2" id="KW-0812">Transmembrane</keyword>
<gene>
    <name evidence="4" type="ORF">SCHCODRAFT_114272</name>
</gene>
<keyword evidence="2" id="KW-1133">Transmembrane helix</keyword>
<dbReference type="GeneID" id="9593292"/>
<feature type="transmembrane region" description="Helical" evidence="2">
    <location>
        <begin position="20"/>
        <end position="40"/>
    </location>
</feature>
<dbReference type="HOGENOM" id="CLU_046025_2_1_1"/>
<dbReference type="AlphaFoldDB" id="D8QK95"/>
<dbReference type="Pfam" id="PF20152">
    <property type="entry name" value="DUF6534"/>
    <property type="match status" value="1"/>
</dbReference>
<feature type="transmembrane region" description="Helical" evidence="2">
    <location>
        <begin position="233"/>
        <end position="255"/>
    </location>
</feature>
<feature type="compositionally biased region" description="Low complexity" evidence="1">
    <location>
        <begin position="276"/>
        <end position="285"/>
    </location>
</feature>
<keyword evidence="5" id="KW-1185">Reference proteome</keyword>
<protein>
    <recommendedName>
        <fullName evidence="3">DUF6534 domain-containing protein</fullName>
    </recommendedName>
</protein>
<feature type="transmembrane region" description="Helical" evidence="2">
    <location>
        <begin position="205"/>
        <end position="227"/>
    </location>
</feature>
<feature type="transmembrane region" description="Helical" evidence="2">
    <location>
        <begin position="126"/>
        <end position="145"/>
    </location>
</feature>
<feature type="transmembrane region" description="Helical" evidence="2">
    <location>
        <begin position="165"/>
        <end position="185"/>
    </location>
</feature>
<dbReference type="InterPro" id="IPR045339">
    <property type="entry name" value="DUF6534"/>
</dbReference>
<dbReference type="OMA" id="FTHRTWI"/>
<feature type="non-terminal residue" evidence="4">
    <location>
        <position position="315"/>
    </location>
</feature>
<evidence type="ECO:0000313" key="5">
    <source>
        <dbReference type="Proteomes" id="UP000007431"/>
    </source>
</evidence>
<dbReference type="PANTHER" id="PTHR40465:SF1">
    <property type="entry name" value="DUF6534 DOMAIN-CONTAINING PROTEIN"/>
    <property type="match status" value="1"/>
</dbReference>
<dbReference type="InParanoid" id="D8QK95"/>
<feature type="transmembrane region" description="Helical" evidence="2">
    <location>
        <begin position="98"/>
        <end position="117"/>
    </location>
</feature>
<dbReference type="Proteomes" id="UP000007431">
    <property type="component" value="Unassembled WGS sequence"/>
</dbReference>